<feature type="non-terminal residue" evidence="1">
    <location>
        <position position="99"/>
    </location>
</feature>
<sequence length="99" mass="11294">MYDVIFRSKTFPENFDSDFRVIVRRGVAALSYSKRQADYSSRFRHSGETSKVMSFLFAGDWPIPRGELSAIALDACRSGGRAAVILIYAPRTRPMRQRN</sequence>
<gene>
    <name evidence="1" type="ORF">IPOD504_LOCUS14578</name>
</gene>
<accession>A0ABN8IXN0</accession>
<proteinExistence type="predicted"/>
<organism evidence="1 2">
    <name type="scientific">Iphiclides podalirius</name>
    <name type="common">scarce swallowtail</name>
    <dbReference type="NCBI Taxonomy" id="110791"/>
    <lineage>
        <taxon>Eukaryota</taxon>
        <taxon>Metazoa</taxon>
        <taxon>Ecdysozoa</taxon>
        <taxon>Arthropoda</taxon>
        <taxon>Hexapoda</taxon>
        <taxon>Insecta</taxon>
        <taxon>Pterygota</taxon>
        <taxon>Neoptera</taxon>
        <taxon>Endopterygota</taxon>
        <taxon>Lepidoptera</taxon>
        <taxon>Glossata</taxon>
        <taxon>Ditrysia</taxon>
        <taxon>Papilionoidea</taxon>
        <taxon>Papilionidae</taxon>
        <taxon>Papilioninae</taxon>
        <taxon>Iphiclides</taxon>
    </lineage>
</organism>
<keyword evidence="2" id="KW-1185">Reference proteome</keyword>
<reference evidence="1" key="1">
    <citation type="submission" date="2022-03" db="EMBL/GenBank/DDBJ databases">
        <authorList>
            <person name="Martin H S."/>
        </authorList>
    </citation>
    <scope>NUCLEOTIDE SEQUENCE</scope>
</reference>
<dbReference type="EMBL" id="OW152817">
    <property type="protein sequence ID" value="CAH2068846.1"/>
    <property type="molecule type" value="Genomic_DNA"/>
</dbReference>
<protein>
    <submittedName>
        <fullName evidence="1">Uncharacterized protein</fullName>
    </submittedName>
</protein>
<name>A0ABN8IXN0_9NEOP</name>
<dbReference type="Proteomes" id="UP000837857">
    <property type="component" value="Chromosome 5"/>
</dbReference>
<evidence type="ECO:0000313" key="2">
    <source>
        <dbReference type="Proteomes" id="UP000837857"/>
    </source>
</evidence>
<evidence type="ECO:0000313" key="1">
    <source>
        <dbReference type="EMBL" id="CAH2068846.1"/>
    </source>
</evidence>